<dbReference type="EMBL" id="JAULSV010000004">
    <property type="protein sequence ID" value="KAK0647021.1"/>
    <property type="molecule type" value="Genomic_DNA"/>
</dbReference>
<dbReference type="AlphaFoldDB" id="A0AA39Y8L3"/>
<dbReference type="InterPro" id="IPR010730">
    <property type="entry name" value="HET"/>
</dbReference>
<proteinExistence type="predicted"/>
<evidence type="ECO:0000259" key="1">
    <source>
        <dbReference type="Pfam" id="PF06985"/>
    </source>
</evidence>
<evidence type="ECO:0000313" key="3">
    <source>
        <dbReference type="Proteomes" id="UP001174936"/>
    </source>
</evidence>
<sequence length="809" mass="92047">METPRLFHQEGARPSPYHYRLRIGEVRLVSIHAGEWQEPISCSLANHFLEDLPPYSALSYTWGSAKATDQITFNGIPWSVTINLTHALRFLRHATQDVRLWVDAICINQHDLEERGSQVRLMRDIYSGCDRVIIYLGDGIHHRPRRGIPKCRGAKHILFHGDERDNPHITAFWGALSSSHTRFSNFHVFCLLRVLSDNEHVRALLTRTTSLAASNLGVIIEKLRLMMLSSWWHRVWVVQELAVSNQAIIRYGPLQAPWTMFVAASISIQNKLSDFAFWFGPEGVKVLHYFNGLIVDFNHVRTQWQSAIGGAPLLSLLQNFNTRRATDERDKVFALLGVVLPRQRAMIESSYYSDVPDVYRQTALALMGDSGTLDLWAGDLTRKSRGDLPSWVPDWNAVFAEADLFRARADYPYNVCGPFRLNVLSSRSKYWDFLLQEVKKLLDSLKTKNLKLPRSVWEALDAYMDYSHEYFRLDDHASSWRGSCEALRSFCTVESCDWTSELWIKRLFSCSAVLPGFLDPEPLAAHQKDAPDLSRKHLGLYDLDYIFRRQEPFTITEFGFPKPFDSPRKSFLSIETLPMGTASFIGEKLISWSDWAGAFSTLRDRMSYVTGHPEIGDLPDAMALPLARTLIAGMLPSDDAKVYSQLSHTDHETLLRWFRTTIVPAAENRTAPDKFLTSGEFRRFDSELIYATEGRVMFKTGDGTLGLGPGSMAVGDEVRVMPGGKSHIVLRRYSGKDHNMPDAVKERTFTVVGDCYLDCEEGGLAEVEEKDKDWALLGSLPRDLLPFFGVFDGNEDMLRRVKGERVYLV</sequence>
<comment type="caution">
    <text evidence="2">The sequence shown here is derived from an EMBL/GenBank/DDBJ whole genome shotgun (WGS) entry which is preliminary data.</text>
</comment>
<dbReference type="InterPro" id="IPR052895">
    <property type="entry name" value="HetReg/Transcr_Mod"/>
</dbReference>
<organism evidence="2 3">
    <name type="scientific">Cercophora newfieldiana</name>
    <dbReference type="NCBI Taxonomy" id="92897"/>
    <lineage>
        <taxon>Eukaryota</taxon>
        <taxon>Fungi</taxon>
        <taxon>Dikarya</taxon>
        <taxon>Ascomycota</taxon>
        <taxon>Pezizomycotina</taxon>
        <taxon>Sordariomycetes</taxon>
        <taxon>Sordariomycetidae</taxon>
        <taxon>Sordariales</taxon>
        <taxon>Lasiosphaeriaceae</taxon>
        <taxon>Cercophora</taxon>
    </lineage>
</organism>
<evidence type="ECO:0000313" key="2">
    <source>
        <dbReference type="EMBL" id="KAK0647021.1"/>
    </source>
</evidence>
<feature type="domain" description="Heterokaryon incompatibility" evidence="1">
    <location>
        <begin position="55"/>
        <end position="240"/>
    </location>
</feature>
<reference evidence="2" key="1">
    <citation type="submission" date="2023-06" db="EMBL/GenBank/DDBJ databases">
        <title>Genome-scale phylogeny and comparative genomics of the fungal order Sordariales.</title>
        <authorList>
            <consortium name="Lawrence Berkeley National Laboratory"/>
            <person name="Hensen N."/>
            <person name="Bonometti L."/>
            <person name="Westerberg I."/>
            <person name="Brannstrom I.O."/>
            <person name="Guillou S."/>
            <person name="Cros-Aarteil S."/>
            <person name="Calhoun S."/>
            <person name="Haridas S."/>
            <person name="Kuo A."/>
            <person name="Mondo S."/>
            <person name="Pangilinan J."/>
            <person name="Riley R."/>
            <person name="Labutti K."/>
            <person name="Andreopoulos B."/>
            <person name="Lipzen A."/>
            <person name="Chen C."/>
            <person name="Yanf M."/>
            <person name="Daum C."/>
            <person name="Ng V."/>
            <person name="Clum A."/>
            <person name="Steindorff A."/>
            <person name="Ohm R."/>
            <person name="Martin F."/>
            <person name="Silar P."/>
            <person name="Natvig D."/>
            <person name="Lalanne C."/>
            <person name="Gautier V."/>
            <person name="Ament-Velasquez S.L."/>
            <person name="Kruys A."/>
            <person name="Hutchinson M.I."/>
            <person name="Powell A.J."/>
            <person name="Barry K."/>
            <person name="Miller A.N."/>
            <person name="Grigoriev I.V."/>
            <person name="Debuchy R."/>
            <person name="Gladieux P."/>
            <person name="Thoren M.H."/>
            <person name="Johannesson H."/>
        </authorList>
    </citation>
    <scope>NUCLEOTIDE SEQUENCE</scope>
    <source>
        <strain evidence="2">SMH2532-1</strain>
    </source>
</reference>
<keyword evidence="3" id="KW-1185">Reference proteome</keyword>
<dbReference type="PANTHER" id="PTHR24148:SF73">
    <property type="entry name" value="HET DOMAIN PROTEIN (AFU_ORTHOLOGUE AFUA_8G01020)"/>
    <property type="match status" value="1"/>
</dbReference>
<gene>
    <name evidence="2" type="ORF">B0T16DRAFT_414588</name>
</gene>
<name>A0AA39Y8L3_9PEZI</name>
<dbReference type="PANTHER" id="PTHR24148">
    <property type="entry name" value="ANKYRIN REPEAT DOMAIN-CONTAINING PROTEIN 39 HOMOLOG-RELATED"/>
    <property type="match status" value="1"/>
</dbReference>
<dbReference type="Proteomes" id="UP001174936">
    <property type="component" value="Unassembled WGS sequence"/>
</dbReference>
<dbReference type="Pfam" id="PF26639">
    <property type="entry name" value="Het-6_barrel"/>
    <property type="match status" value="1"/>
</dbReference>
<protein>
    <submittedName>
        <fullName evidence="2">Heterokaryon incompatibility protein-domain-containing protein</fullName>
    </submittedName>
</protein>
<dbReference type="Pfam" id="PF06985">
    <property type="entry name" value="HET"/>
    <property type="match status" value="1"/>
</dbReference>
<accession>A0AA39Y8L3</accession>